<keyword evidence="3" id="KW-1185">Reference proteome</keyword>
<protein>
    <submittedName>
        <fullName evidence="2">Uncharacterized protein</fullName>
    </submittedName>
</protein>
<sequence length="184" mass="20347">MTDVRSEPDPFSFESVVRRRPTDREYVPLHIIMAAAREPGTVVGFSLADFTEIMRKAGMLGLRDANRFIGDFVFGFFPAKAPRTYLTWPAPFLLVPASLGVDVGATVAAIRRQSAGRRLELKPGVTAELRIGAGVADFDGVHDDAVVDAIERLNEDLRRLDPDSPAILPEPDDWRPFFPADRTP</sequence>
<feature type="region of interest" description="Disordered" evidence="1">
    <location>
        <begin position="162"/>
        <end position="184"/>
    </location>
</feature>
<dbReference type="Proteomes" id="UP000623608">
    <property type="component" value="Unassembled WGS sequence"/>
</dbReference>
<evidence type="ECO:0000256" key="1">
    <source>
        <dbReference type="SAM" id="MobiDB-lite"/>
    </source>
</evidence>
<proteinExistence type="predicted"/>
<dbReference type="AlphaFoldDB" id="A0A919NR59"/>
<evidence type="ECO:0000313" key="2">
    <source>
        <dbReference type="EMBL" id="GIF23619.1"/>
    </source>
</evidence>
<dbReference type="RefSeq" id="WP_203811504.1">
    <property type="nucleotide sequence ID" value="NZ_BOMY01000041.1"/>
</dbReference>
<reference evidence="2" key="1">
    <citation type="submission" date="2021-01" db="EMBL/GenBank/DDBJ databases">
        <title>Whole genome shotgun sequence of Actinoplanes tereljensis NBRC 105297.</title>
        <authorList>
            <person name="Komaki H."/>
            <person name="Tamura T."/>
        </authorList>
    </citation>
    <scope>NUCLEOTIDE SEQUENCE</scope>
    <source>
        <strain evidence="2">NBRC 105297</strain>
    </source>
</reference>
<name>A0A919NR59_9ACTN</name>
<organism evidence="2 3">
    <name type="scientific">Paractinoplanes tereljensis</name>
    <dbReference type="NCBI Taxonomy" id="571912"/>
    <lineage>
        <taxon>Bacteria</taxon>
        <taxon>Bacillati</taxon>
        <taxon>Actinomycetota</taxon>
        <taxon>Actinomycetes</taxon>
        <taxon>Micromonosporales</taxon>
        <taxon>Micromonosporaceae</taxon>
        <taxon>Paractinoplanes</taxon>
    </lineage>
</organism>
<accession>A0A919NR59</accession>
<gene>
    <name evidence="2" type="ORF">Ate02nite_63490</name>
</gene>
<dbReference type="EMBL" id="BOMY01000041">
    <property type="protein sequence ID" value="GIF23619.1"/>
    <property type="molecule type" value="Genomic_DNA"/>
</dbReference>
<evidence type="ECO:0000313" key="3">
    <source>
        <dbReference type="Proteomes" id="UP000623608"/>
    </source>
</evidence>
<comment type="caution">
    <text evidence="2">The sequence shown here is derived from an EMBL/GenBank/DDBJ whole genome shotgun (WGS) entry which is preliminary data.</text>
</comment>